<dbReference type="AlphaFoldDB" id="A0A937M3C3"/>
<accession>A0A937M3C3</accession>
<comment type="caution">
    <text evidence="2">The sequence shown here is derived from an EMBL/GenBank/DDBJ whole genome shotgun (WGS) entry which is preliminary data.</text>
</comment>
<name>A0A937M3C3_9GAMM</name>
<reference evidence="2" key="1">
    <citation type="submission" date="2020-10" db="EMBL/GenBank/DDBJ databases">
        <title>Microbiome of the Black Sea water column analyzed by genome centric metagenomics.</title>
        <authorList>
            <person name="Cabello-Yeves P.J."/>
            <person name="Callieri C."/>
            <person name="Picazo A."/>
            <person name="Mehrshad M."/>
            <person name="Haro-Moreno J.M."/>
            <person name="Roda-Garcia J."/>
            <person name="Dzembekova N."/>
            <person name="Slabakova V."/>
            <person name="Slabakova N."/>
            <person name="Moncheva S."/>
            <person name="Rodriguez-Valera F."/>
        </authorList>
    </citation>
    <scope>NUCLEOTIDE SEQUENCE</scope>
    <source>
        <strain evidence="2">BS30m-G43</strain>
    </source>
</reference>
<evidence type="ECO:0000256" key="1">
    <source>
        <dbReference type="SAM" id="Phobius"/>
    </source>
</evidence>
<feature type="non-terminal residue" evidence="2">
    <location>
        <position position="1"/>
    </location>
</feature>
<keyword evidence="1" id="KW-0812">Transmembrane</keyword>
<feature type="transmembrane region" description="Helical" evidence="1">
    <location>
        <begin position="31"/>
        <end position="58"/>
    </location>
</feature>
<dbReference type="Proteomes" id="UP000705230">
    <property type="component" value="Unassembled WGS sequence"/>
</dbReference>
<gene>
    <name evidence="2" type="ORF">ISR29_06490</name>
</gene>
<dbReference type="EMBL" id="JADHSG010000022">
    <property type="protein sequence ID" value="MBL6903830.1"/>
    <property type="molecule type" value="Genomic_DNA"/>
</dbReference>
<evidence type="ECO:0000313" key="3">
    <source>
        <dbReference type="Proteomes" id="UP000705230"/>
    </source>
</evidence>
<proteinExistence type="predicted"/>
<sequence>VMALTLTLILTGFACAYVAMSIPKKNSEMATALLIAFFITFYSAWVGLLIGLLLAVFVDGFEEEHA</sequence>
<organism evidence="2 3">
    <name type="scientific">SAR86 cluster bacterium</name>
    <dbReference type="NCBI Taxonomy" id="2030880"/>
    <lineage>
        <taxon>Bacteria</taxon>
        <taxon>Pseudomonadati</taxon>
        <taxon>Pseudomonadota</taxon>
        <taxon>Gammaproteobacteria</taxon>
        <taxon>SAR86 cluster</taxon>
    </lineage>
</organism>
<evidence type="ECO:0000313" key="2">
    <source>
        <dbReference type="EMBL" id="MBL6903830.1"/>
    </source>
</evidence>
<keyword evidence="1" id="KW-1133">Transmembrane helix</keyword>
<protein>
    <submittedName>
        <fullName evidence="2">Uncharacterized protein</fullName>
    </submittedName>
</protein>
<keyword evidence="1" id="KW-0472">Membrane</keyword>